<protein>
    <recommendedName>
        <fullName evidence="2">BTB domain-containing protein</fullName>
    </recommendedName>
</protein>
<dbReference type="GO" id="GO:0005634">
    <property type="term" value="C:nucleus"/>
    <property type="evidence" value="ECO:0000318"/>
    <property type="project" value="GO_Central"/>
</dbReference>
<dbReference type="PhylomeDB" id="E9H5L8"/>
<accession>E9H5L8</accession>
<dbReference type="OrthoDB" id="6476088at2759"/>
<evidence type="ECO:0000313" key="3">
    <source>
        <dbReference type="EMBL" id="EFX73057.1"/>
    </source>
</evidence>
<dbReference type="GO" id="GO:0031625">
    <property type="term" value="F:ubiquitin protein ligase binding"/>
    <property type="evidence" value="ECO:0000318"/>
    <property type="project" value="GO_Central"/>
</dbReference>
<evidence type="ECO:0000256" key="1">
    <source>
        <dbReference type="SAM" id="MobiDB-lite"/>
    </source>
</evidence>
<dbReference type="Gene3D" id="3.30.710.10">
    <property type="entry name" value="Potassium Channel Kv1.1, Chain A"/>
    <property type="match status" value="1"/>
</dbReference>
<dbReference type="InParanoid" id="E9H5L8"/>
<dbReference type="AlphaFoldDB" id="E9H5L8"/>
<keyword evidence="4" id="KW-1185">Reference proteome</keyword>
<dbReference type="Pfam" id="PF00651">
    <property type="entry name" value="BTB"/>
    <property type="match status" value="1"/>
</dbReference>
<evidence type="ECO:0000313" key="4">
    <source>
        <dbReference type="Proteomes" id="UP000000305"/>
    </source>
</evidence>
<dbReference type="SUPFAM" id="SSF54695">
    <property type="entry name" value="POZ domain"/>
    <property type="match status" value="1"/>
</dbReference>
<dbReference type="Proteomes" id="UP000000305">
    <property type="component" value="Unassembled WGS sequence"/>
</dbReference>
<dbReference type="FunFam" id="3.30.710.10:FF:000386">
    <property type="entry name" value="Uncharacterized protein"/>
    <property type="match status" value="1"/>
</dbReference>
<reference evidence="3 4" key="1">
    <citation type="journal article" date="2011" name="Science">
        <title>The ecoresponsive genome of Daphnia pulex.</title>
        <authorList>
            <person name="Colbourne J.K."/>
            <person name="Pfrender M.E."/>
            <person name="Gilbert D."/>
            <person name="Thomas W.K."/>
            <person name="Tucker A."/>
            <person name="Oakley T.H."/>
            <person name="Tokishita S."/>
            <person name="Aerts A."/>
            <person name="Arnold G.J."/>
            <person name="Basu M.K."/>
            <person name="Bauer D.J."/>
            <person name="Caceres C.E."/>
            <person name="Carmel L."/>
            <person name="Casola C."/>
            <person name="Choi J.H."/>
            <person name="Detter J.C."/>
            <person name="Dong Q."/>
            <person name="Dusheyko S."/>
            <person name="Eads B.D."/>
            <person name="Frohlich T."/>
            <person name="Geiler-Samerotte K.A."/>
            <person name="Gerlach D."/>
            <person name="Hatcher P."/>
            <person name="Jogdeo S."/>
            <person name="Krijgsveld J."/>
            <person name="Kriventseva E.V."/>
            <person name="Kultz D."/>
            <person name="Laforsch C."/>
            <person name="Lindquist E."/>
            <person name="Lopez J."/>
            <person name="Manak J.R."/>
            <person name="Muller J."/>
            <person name="Pangilinan J."/>
            <person name="Patwardhan R.P."/>
            <person name="Pitluck S."/>
            <person name="Pritham E.J."/>
            <person name="Rechtsteiner A."/>
            <person name="Rho M."/>
            <person name="Rogozin I.B."/>
            <person name="Sakarya O."/>
            <person name="Salamov A."/>
            <person name="Schaack S."/>
            <person name="Shapiro H."/>
            <person name="Shiga Y."/>
            <person name="Skalitzky C."/>
            <person name="Smith Z."/>
            <person name="Souvorov A."/>
            <person name="Sung W."/>
            <person name="Tang Z."/>
            <person name="Tsuchiya D."/>
            <person name="Tu H."/>
            <person name="Vos H."/>
            <person name="Wang M."/>
            <person name="Wolf Y.I."/>
            <person name="Yamagata H."/>
            <person name="Yamada T."/>
            <person name="Ye Y."/>
            <person name="Shaw J.R."/>
            <person name="Andrews J."/>
            <person name="Crease T.J."/>
            <person name="Tang H."/>
            <person name="Lucas S.M."/>
            <person name="Robertson H.M."/>
            <person name="Bork P."/>
            <person name="Koonin E.V."/>
            <person name="Zdobnov E.M."/>
            <person name="Grigoriev I.V."/>
            <person name="Lynch M."/>
            <person name="Boore J.L."/>
        </authorList>
    </citation>
    <scope>NUCLEOTIDE SEQUENCE [LARGE SCALE GENOMIC DNA]</scope>
</reference>
<dbReference type="HOGENOM" id="CLU_875121_0_0_1"/>
<gene>
    <name evidence="3" type="ORF">DAPPUDRAFT_110140</name>
</gene>
<dbReference type="PROSITE" id="PS50097">
    <property type="entry name" value="BTB"/>
    <property type="match status" value="1"/>
</dbReference>
<dbReference type="InterPro" id="IPR011333">
    <property type="entry name" value="SKP1/BTB/POZ_sf"/>
</dbReference>
<dbReference type="STRING" id="6669.E9H5L8"/>
<evidence type="ECO:0000259" key="2">
    <source>
        <dbReference type="PROSITE" id="PS50097"/>
    </source>
</evidence>
<sequence length="318" mass="35852">METQDIANNSAPSTQSEQTPPISSVSTTYLCQTEGVINEIDFKWTIERLAFFGNLIGMGWERLTSGEFFDSKLKLDLNPSSEYLEIRLLNLSSNMKYPMAVDITVCDEHCKTIFQNTSGILVHSIVPAVVLRITKKSLLETENVANGRTTIHCKIKSLNRKQLMGKTTATRDSDKPDLILGHLKELFEKMPLIDVTFIIRGQTFSAHKAILAMSPVLAAMFLHPTKEMQTSKVEVEDVDPDVFQEVLRYMYTGLTRSTAMDVMATGLLVAADKYMLDELKSRCETHLIYEVMGTDNWKKLKEENPALLCDLQQMVLTV</sequence>
<proteinExistence type="predicted"/>
<feature type="domain" description="BTB" evidence="2">
    <location>
        <begin position="193"/>
        <end position="259"/>
    </location>
</feature>
<dbReference type="GO" id="GO:0043161">
    <property type="term" value="P:proteasome-mediated ubiquitin-dependent protein catabolic process"/>
    <property type="evidence" value="ECO:0000318"/>
    <property type="project" value="GO_Central"/>
</dbReference>
<dbReference type="GO" id="GO:0030162">
    <property type="term" value="P:regulation of proteolysis"/>
    <property type="evidence" value="ECO:0000318"/>
    <property type="project" value="GO_Central"/>
</dbReference>
<dbReference type="InterPro" id="IPR000210">
    <property type="entry name" value="BTB/POZ_dom"/>
</dbReference>
<organism evidence="3 4">
    <name type="scientific">Daphnia pulex</name>
    <name type="common">Water flea</name>
    <dbReference type="NCBI Taxonomy" id="6669"/>
    <lineage>
        <taxon>Eukaryota</taxon>
        <taxon>Metazoa</taxon>
        <taxon>Ecdysozoa</taxon>
        <taxon>Arthropoda</taxon>
        <taxon>Crustacea</taxon>
        <taxon>Branchiopoda</taxon>
        <taxon>Diplostraca</taxon>
        <taxon>Cladocera</taxon>
        <taxon>Anomopoda</taxon>
        <taxon>Daphniidae</taxon>
        <taxon>Daphnia</taxon>
    </lineage>
</organism>
<dbReference type="EMBL" id="GL732594">
    <property type="protein sequence ID" value="EFX73057.1"/>
    <property type="molecule type" value="Genomic_DNA"/>
</dbReference>
<dbReference type="KEGG" id="dpx:DAPPUDRAFT_110140"/>
<dbReference type="eggNOG" id="KOG1987">
    <property type="taxonomic scope" value="Eukaryota"/>
</dbReference>
<dbReference type="GO" id="GO:0005737">
    <property type="term" value="C:cytoplasm"/>
    <property type="evidence" value="ECO:0000318"/>
    <property type="project" value="GO_Central"/>
</dbReference>
<feature type="region of interest" description="Disordered" evidence="1">
    <location>
        <begin position="1"/>
        <end position="22"/>
    </location>
</feature>
<dbReference type="SMART" id="SM00225">
    <property type="entry name" value="BTB"/>
    <property type="match status" value="1"/>
</dbReference>
<name>E9H5L8_DAPPU</name>
<dbReference type="PANTHER" id="PTHR24413">
    <property type="entry name" value="SPECKLE-TYPE POZ PROTEIN"/>
    <property type="match status" value="1"/>
</dbReference>